<dbReference type="Proteomes" id="UP001415857">
    <property type="component" value="Unassembled WGS sequence"/>
</dbReference>
<feature type="region of interest" description="Disordered" evidence="1">
    <location>
        <begin position="1"/>
        <end position="54"/>
    </location>
</feature>
<name>A0AAP0N276_LIQFO</name>
<dbReference type="AlphaFoldDB" id="A0AAP0N276"/>
<evidence type="ECO:0000256" key="1">
    <source>
        <dbReference type="SAM" id="MobiDB-lite"/>
    </source>
</evidence>
<keyword evidence="3" id="KW-1185">Reference proteome</keyword>
<evidence type="ECO:0000313" key="2">
    <source>
        <dbReference type="EMBL" id="KAK9265742.1"/>
    </source>
</evidence>
<accession>A0AAP0N276</accession>
<reference evidence="2 3" key="1">
    <citation type="journal article" date="2024" name="Plant J.">
        <title>Genome sequences and population genomics reveal climatic adaptation and genomic divergence between two closely related sweetgum species.</title>
        <authorList>
            <person name="Xu W.Q."/>
            <person name="Ren C.Q."/>
            <person name="Zhang X.Y."/>
            <person name="Comes H.P."/>
            <person name="Liu X.H."/>
            <person name="Li Y.G."/>
            <person name="Kettle C.J."/>
            <person name="Jalonen R."/>
            <person name="Gaisberger H."/>
            <person name="Ma Y.Z."/>
            <person name="Qiu Y.X."/>
        </authorList>
    </citation>
    <scope>NUCLEOTIDE SEQUENCE [LARGE SCALE GENOMIC DNA]</scope>
    <source>
        <strain evidence="2">Hangzhou</strain>
    </source>
</reference>
<protein>
    <submittedName>
        <fullName evidence="2">Uncharacterized protein</fullName>
    </submittedName>
</protein>
<dbReference type="EMBL" id="JBBPBK010000326">
    <property type="protein sequence ID" value="KAK9265742.1"/>
    <property type="molecule type" value="Genomic_DNA"/>
</dbReference>
<proteinExistence type="predicted"/>
<comment type="caution">
    <text evidence="2">The sequence shown here is derived from an EMBL/GenBank/DDBJ whole genome shotgun (WGS) entry which is preliminary data.</text>
</comment>
<feature type="compositionally biased region" description="Low complexity" evidence="1">
    <location>
        <begin position="18"/>
        <end position="35"/>
    </location>
</feature>
<gene>
    <name evidence="2" type="ORF">L1049_027303</name>
</gene>
<evidence type="ECO:0000313" key="3">
    <source>
        <dbReference type="Proteomes" id="UP001415857"/>
    </source>
</evidence>
<sequence length="120" mass="12955">MAPGDRSRKRKALPPGHSTSQTNSSSVNTNSSNSSKKGRGPSTNAALDKATSGGRKVFLDIPDNKVKPVGQWASSFATEVGIICRTWANPSMEKWGDISTEDKDFMCKKILASKQILDLE</sequence>
<organism evidence="2 3">
    <name type="scientific">Liquidambar formosana</name>
    <name type="common">Formosan gum</name>
    <dbReference type="NCBI Taxonomy" id="63359"/>
    <lineage>
        <taxon>Eukaryota</taxon>
        <taxon>Viridiplantae</taxon>
        <taxon>Streptophyta</taxon>
        <taxon>Embryophyta</taxon>
        <taxon>Tracheophyta</taxon>
        <taxon>Spermatophyta</taxon>
        <taxon>Magnoliopsida</taxon>
        <taxon>eudicotyledons</taxon>
        <taxon>Gunneridae</taxon>
        <taxon>Pentapetalae</taxon>
        <taxon>Saxifragales</taxon>
        <taxon>Altingiaceae</taxon>
        <taxon>Liquidambar</taxon>
    </lineage>
</organism>